<dbReference type="Pfam" id="PF00149">
    <property type="entry name" value="Metallophos"/>
    <property type="match status" value="1"/>
</dbReference>
<dbReference type="STRING" id="573321.SAMN04488505_10763"/>
<dbReference type="Gene3D" id="3.60.21.10">
    <property type="match status" value="1"/>
</dbReference>
<evidence type="ECO:0000313" key="2">
    <source>
        <dbReference type="EMBL" id="SEM92575.1"/>
    </source>
</evidence>
<name>A0A1H8CBY5_9BACT</name>
<feature type="domain" description="Calcineurin-like phosphoesterase" evidence="1">
    <location>
        <begin position="2"/>
        <end position="151"/>
    </location>
</feature>
<dbReference type="EMBL" id="FOBB01000007">
    <property type="protein sequence ID" value="SEM92575.1"/>
    <property type="molecule type" value="Genomic_DNA"/>
</dbReference>
<dbReference type="GO" id="GO:0016787">
    <property type="term" value="F:hydrolase activity"/>
    <property type="evidence" value="ECO:0007669"/>
    <property type="project" value="InterPro"/>
</dbReference>
<keyword evidence="3" id="KW-1185">Reference proteome</keyword>
<dbReference type="AlphaFoldDB" id="A0A1H8CBY5"/>
<gene>
    <name evidence="2" type="ORF">SAMN04488505_10763</name>
</gene>
<evidence type="ECO:0000313" key="3">
    <source>
        <dbReference type="Proteomes" id="UP000198984"/>
    </source>
</evidence>
<dbReference type="Proteomes" id="UP000198984">
    <property type="component" value="Unassembled WGS sequence"/>
</dbReference>
<organism evidence="2 3">
    <name type="scientific">Chitinophaga rupis</name>
    <dbReference type="NCBI Taxonomy" id="573321"/>
    <lineage>
        <taxon>Bacteria</taxon>
        <taxon>Pseudomonadati</taxon>
        <taxon>Bacteroidota</taxon>
        <taxon>Chitinophagia</taxon>
        <taxon>Chitinophagales</taxon>
        <taxon>Chitinophagaceae</taxon>
        <taxon>Chitinophaga</taxon>
    </lineage>
</organism>
<dbReference type="InterPro" id="IPR029052">
    <property type="entry name" value="Metallo-depent_PP-like"/>
</dbReference>
<sequence>MVIIGDLHGGYPELLYKIKKYKLENTSFIQVGDWGLGFQRCELDMKTLVQIDSFLQEQANRLYIIRGNHDNKWFWDNRDALKLQQILLVQDYELLVIDGKKILFIGGGISIDRMGRTEGQDYWKDEVVNFDELRLQSACSEGIDIMVTHIAPREAWPHVLNDLVYHYIDQEKLAGRYLLATELEEERQIMSNVLTAVKAAGCKEWYYGHYHESYVEDKDGISFRCLGVQEIYERQPL</sequence>
<dbReference type="InterPro" id="IPR004843">
    <property type="entry name" value="Calcineurin-like_PHP"/>
</dbReference>
<dbReference type="SUPFAM" id="SSF56300">
    <property type="entry name" value="Metallo-dependent phosphatases"/>
    <property type="match status" value="1"/>
</dbReference>
<protein>
    <submittedName>
        <fullName evidence="2">Calcineurin-like phosphoesterase superfamily domain-containing protein</fullName>
    </submittedName>
</protein>
<dbReference type="OrthoDB" id="1030079at2"/>
<dbReference type="RefSeq" id="WP_089917964.1">
    <property type="nucleotide sequence ID" value="NZ_FOBB01000007.1"/>
</dbReference>
<proteinExistence type="predicted"/>
<reference evidence="2 3" key="1">
    <citation type="submission" date="2016-10" db="EMBL/GenBank/DDBJ databases">
        <authorList>
            <person name="de Groot N.N."/>
        </authorList>
    </citation>
    <scope>NUCLEOTIDE SEQUENCE [LARGE SCALE GENOMIC DNA]</scope>
    <source>
        <strain evidence="2 3">DSM 21039</strain>
    </source>
</reference>
<evidence type="ECO:0000259" key="1">
    <source>
        <dbReference type="Pfam" id="PF00149"/>
    </source>
</evidence>
<accession>A0A1H8CBY5</accession>